<evidence type="ECO:0000256" key="7">
    <source>
        <dbReference type="ARBA" id="ARBA00024197"/>
    </source>
</evidence>
<evidence type="ECO:0000256" key="8">
    <source>
        <dbReference type="ARBA" id="ARBA00024235"/>
    </source>
</evidence>
<dbReference type="PANTHER" id="PTHR38035">
    <property type="entry name" value="UPF0070 PROTEIN YFGM"/>
    <property type="match status" value="1"/>
</dbReference>
<gene>
    <name evidence="11" type="ORF">CU669_15845</name>
</gene>
<evidence type="ECO:0000259" key="10">
    <source>
        <dbReference type="Pfam" id="PF09976"/>
    </source>
</evidence>
<dbReference type="AlphaFoldDB" id="A0A364NV15"/>
<dbReference type="Gene3D" id="1.25.40.10">
    <property type="entry name" value="Tetratricopeptide repeat domain"/>
    <property type="match status" value="1"/>
</dbReference>
<evidence type="ECO:0000256" key="6">
    <source>
        <dbReference type="ARBA" id="ARBA00023186"/>
    </source>
</evidence>
<organism evidence="11 12">
    <name type="scientific">Paramagnetospirillum kuznetsovii</name>
    <dbReference type="NCBI Taxonomy" id="2053833"/>
    <lineage>
        <taxon>Bacteria</taxon>
        <taxon>Pseudomonadati</taxon>
        <taxon>Pseudomonadota</taxon>
        <taxon>Alphaproteobacteria</taxon>
        <taxon>Rhodospirillales</taxon>
        <taxon>Magnetospirillaceae</taxon>
        <taxon>Paramagnetospirillum</taxon>
    </lineage>
</organism>
<evidence type="ECO:0000313" key="11">
    <source>
        <dbReference type="EMBL" id="RAU20906.1"/>
    </source>
</evidence>
<evidence type="ECO:0000256" key="3">
    <source>
        <dbReference type="ARBA" id="ARBA00022692"/>
    </source>
</evidence>
<evidence type="ECO:0000256" key="4">
    <source>
        <dbReference type="ARBA" id="ARBA00022989"/>
    </source>
</evidence>
<dbReference type="EMBL" id="PGTO01000015">
    <property type="protein sequence ID" value="RAU20906.1"/>
    <property type="molecule type" value="Genomic_DNA"/>
</dbReference>
<dbReference type="GO" id="GO:0044877">
    <property type="term" value="F:protein-containing complex binding"/>
    <property type="evidence" value="ECO:0007669"/>
    <property type="project" value="InterPro"/>
</dbReference>
<feature type="domain" description="Ancillary SecYEG translocon subunit/Cell division coordinator CpoB TPR" evidence="10">
    <location>
        <begin position="30"/>
        <end position="194"/>
    </location>
</feature>
<accession>A0A364NV15</accession>
<dbReference type="Pfam" id="PF09976">
    <property type="entry name" value="TPR_21"/>
    <property type="match status" value="1"/>
</dbReference>
<keyword evidence="4 9" id="KW-1133">Transmembrane helix</keyword>
<comment type="similarity">
    <text evidence="7">Belongs to the YfgM family.</text>
</comment>
<keyword evidence="5 9" id="KW-0472">Membrane</keyword>
<evidence type="ECO:0000256" key="5">
    <source>
        <dbReference type="ARBA" id="ARBA00023136"/>
    </source>
</evidence>
<dbReference type="OrthoDB" id="7173339at2"/>
<keyword evidence="2" id="KW-1003">Cell membrane</keyword>
<proteinExistence type="inferred from homology"/>
<dbReference type="GO" id="GO:0005886">
    <property type="term" value="C:plasma membrane"/>
    <property type="evidence" value="ECO:0007669"/>
    <property type="project" value="UniProtKB-SubCell"/>
</dbReference>
<protein>
    <recommendedName>
        <fullName evidence="8">Ancillary SecYEG translocon subunit</fullName>
    </recommendedName>
</protein>
<evidence type="ECO:0000313" key="12">
    <source>
        <dbReference type="Proteomes" id="UP000251075"/>
    </source>
</evidence>
<dbReference type="InterPro" id="IPR011990">
    <property type="entry name" value="TPR-like_helical_dom_sf"/>
</dbReference>
<comment type="caution">
    <text evidence="11">The sequence shown here is derived from an EMBL/GenBank/DDBJ whole genome shotgun (WGS) entry which is preliminary data.</text>
</comment>
<comment type="subcellular location">
    <subcellularLocation>
        <location evidence="1">Cell membrane</location>
        <topology evidence="1">Single-pass type II membrane protein</topology>
    </subcellularLocation>
</comment>
<evidence type="ECO:0000256" key="2">
    <source>
        <dbReference type="ARBA" id="ARBA00022475"/>
    </source>
</evidence>
<dbReference type="InterPro" id="IPR026039">
    <property type="entry name" value="YfgM"/>
</dbReference>
<sequence length="227" mass="24567">MTDKTDDAATDLLIKEVDEDLRQEQLEQTWKKYGSLITGGAVAIVLAVAGWQGWTSYDLKQRQASSLRYAEAAGLAEQGRKDEATETLEKLKSDGTKGYRALADMRLADLKQQAGDFLGAAALYQRLAADSGVDKVYRDMATIRAAYLVVDTADPAALDKSLEPLAAESSSWRHSAREIQALTALKRGDDARAADLFAKIAEDAAAPQGLRTRAAEMLAATSQRARS</sequence>
<keyword evidence="12" id="KW-1185">Reference proteome</keyword>
<dbReference type="PANTHER" id="PTHR38035:SF1">
    <property type="entry name" value="ANCILLARY SECYEG TRANSLOCON SUBUNIT"/>
    <property type="match status" value="1"/>
</dbReference>
<feature type="transmembrane region" description="Helical" evidence="9">
    <location>
        <begin position="33"/>
        <end position="54"/>
    </location>
</feature>
<evidence type="ECO:0000256" key="9">
    <source>
        <dbReference type="SAM" id="Phobius"/>
    </source>
</evidence>
<keyword evidence="6" id="KW-0143">Chaperone</keyword>
<name>A0A364NV15_9PROT</name>
<dbReference type="Proteomes" id="UP000251075">
    <property type="component" value="Unassembled WGS sequence"/>
</dbReference>
<keyword evidence="3 9" id="KW-0812">Transmembrane</keyword>
<dbReference type="InterPro" id="IPR018704">
    <property type="entry name" value="SecYEG/CpoB_TPR"/>
</dbReference>
<evidence type="ECO:0000256" key="1">
    <source>
        <dbReference type="ARBA" id="ARBA00004401"/>
    </source>
</evidence>
<dbReference type="RefSeq" id="WP_112146460.1">
    <property type="nucleotide sequence ID" value="NZ_PGTO01000015.1"/>
</dbReference>
<reference evidence="11 12" key="1">
    <citation type="submission" date="2017-11" db="EMBL/GenBank/DDBJ databases">
        <title>Draft genome sequence of magnetotactic bacterium Magnetospirillum kuznetsovii LBB-42.</title>
        <authorList>
            <person name="Grouzdev D.S."/>
            <person name="Rysina M.S."/>
            <person name="Baslerov R.V."/>
            <person name="Koziaeva V."/>
        </authorList>
    </citation>
    <scope>NUCLEOTIDE SEQUENCE [LARGE SCALE GENOMIC DNA]</scope>
    <source>
        <strain evidence="11 12">LBB-42</strain>
    </source>
</reference>